<feature type="chain" id="PRO_5027117960" evidence="1">
    <location>
        <begin position="23"/>
        <end position="472"/>
    </location>
</feature>
<evidence type="ECO:0000256" key="1">
    <source>
        <dbReference type="SAM" id="SignalP"/>
    </source>
</evidence>
<keyword evidence="1" id="KW-0732">Signal</keyword>
<reference evidence="3 4" key="1">
    <citation type="submission" date="2019-11" db="EMBL/GenBank/DDBJ databases">
        <title>Type strains purchased from KCTC, JCM and DSMZ.</title>
        <authorList>
            <person name="Lu H."/>
        </authorList>
    </citation>
    <scope>NUCLEOTIDE SEQUENCE [LARGE SCALE GENOMIC DNA]</scope>
    <source>
        <strain evidence="3 4">JCM 31587</strain>
    </source>
</reference>
<keyword evidence="3" id="KW-0378">Hydrolase</keyword>
<dbReference type="InterPro" id="IPR050491">
    <property type="entry name" value="AmpC-like"/>
</dbReference>
<dbReference type="AlphaFoldDB" id="A0A6L6QPU0"/>
<proteinExistence type="predicted"/>
<feature type="signal peptide" evidence="1">
    <location>
        <begin position="1"/>
        <end position="22"/>
    </location>
</feature>
<dbReference type="InterPro" id="IPR012338">
    <property type="entry name" value="Beta-lactam/transpept-like"/>
</dbReference>
<dbReference type="PANTHER" id="PTHR46825:SF9">
    <property type="entry name" value="BETA-LACTAMASE-RELATED DOMAIN-CONTAINING PROTEIN"/>
    <property type="match status" value="1"/>
</dbReference>
<evidence type="ECO:0000313" key="3">
    <source>
        <dbReference type="EMBL" id="MTW14205.1"/>
    </source>
</evidence>
<protein>
    <submittedName>
        <fullName evidence="3">Serine hydrolase</fullName>
    </submittedName>
</protein>
<evidence type="ECO:0000313" key="4">
    <source>
        <dbReference type="Proteomes" id="UP000472320"/>
    </source>
</evidence>
<organism evidence="3 4">
    <name type="scientific">Massilia eburnea</name>
    <dbReference type="NCBI Taxonomy" id="1776165"/>
    <lineage>
        <taxon>Bacteria</taxon>
        <taxon>Pseudomonadati</taxon>
        <taxon>Pseudomonadota</taxon>
        <taxon>Betaproteobacteria</taxon>
        <taxon>Burkholderiales</taxon>
        <taxon>Oxalobacteraceae</taxon>
        <taxon>Telluria group</taxon>
        <taxon>Massilia</taxon>
    </lineage>
</organism>
<feature type="domain" description="Beta-lactamase-related" evidence="2">
    <location>
        <begin position="33"/>
        <end position="351"/>
    </location>
</feature>
<dbReference type="PANTHER" id="PTHR46825">
    <property type="entry name" value="D-ALANYL-D-ALANINE-CARBOXYPEPTIDASE/ENDOPEPTIDASE AMPH"/>
    <property type="match status" value="1"/>
</dbReference>
<sequence>MAIARNGILPLILTFCCAPAMAQLAPETALQVDAIANKVLADTGEASLSIAIVKDGKLAYAQAYGAARLEPRIAATPSMRYKIGSNSKQFLAVAALKLAEEGKLSLDDKVARFFPQLTQARDITLRQLLSHTAGYSDYYAIDYISPTLAKPTTPDAIIAHWGRQPLDFAPGQRWEYSNTNYVIAGRMLEKASGETLEALIRSRITDKLGMRTAIDLNTSGWGATEVTGYGRHALGPLRPAPAEGRNWVWGAGHLAMSASDLARWDIALMDGALLKPASRTALVTEARLPNGQGTGYALGLQVDRTPDGRERWQHSGGMSGFISHNAMYPADGMALVVLSNGPGPATAAATAQLEKLMLELPKRSTAPAAQDAAADASLARVRTLFAQLQAGHPDRSVMTAGLQAYFTDAVVADFAASLAPLGDVSDIQAAFTEERGGMVYRGYRVVAAGRKLRISTYFTKDGLLDQYLVFAR</sequence>
<dbReference type="EMBL" id="WNKX01000036">
    <property type="protein sequence ID" value="MTW14205.1"/>
    <property type="molecule type" value="Genomic_DNA"/>
</dbReference>
<dbReference type="Gene3D" id="3.40.710.10">
    <property type="entry name" value="DD-peptidase/beta-lactamase superfamily"/>
    <property type="match status" value="1"/>
</dbReference>
<dbReference type="InterPro" id="IPR001466">
    <property type="entry name" value="Beta-lactam-related"/>
</dbReference>
<comment type="caution">
    <text evidence="3">The sequence shown here is derived from an EMBL/GenBank/DDBJ whole genome shotgun (WGS) entry which is preliminary data.</text>
</comment>
<dbReference type="Proteomes" id="UP000472320">
    <property type="component" value="Unassembled WGS sequence"/>
</dbReference>
<dbReference type="SUPFAM" id="SSF56601">
    <property type="entry name" value="beta-lactamase/transpeptidase-like"/>
    <property type="match status" value="1"/>
</dbReference>
<dbReference type="GO" id="GO:0016787">
    <property type="term" value="F:hydrolase activity"/>
    <property type="evidence" value="ECO:0007669"/>
    <property type="project" value="UniProtKB-KW"/>
</dbReference>
<gene>
    <name evidence="3" type="ORF">GM658_26680</name>
</gene>
<name>A0A6L6QPU0_9BURK</name>
<dbReference type="RefSeq" id="WP_155457150.1">
    <property type="nucleotide sequence ID" value="NZ_WNKX01000036.1"/>
</dbReference>
<keyword evidence="4" id="KW-1185">Reference proteome</keyword>
<accession>A0A6L6QPU0</accession>
<evidence type="ECO:0000259" key="2">
    <source>
        <dbReference type="Pfam" id="PF00144"/>
    </source>
</evidence>
<dbReference type="Pfam" id="PF00144">
    <property type="entry name" value="Beta-lactamase"/>
    <property type="match status" value="1"/>
</dbReference>
<dbReference type="OrthoDB" id="9799367at2"/>